<evidence type="ECO:0000313" key="2">
    <source>
        <dbReference type="EMBL" id="MCW7555833.1"/>
    </source>
</evidence>
<sequence>MIFSALFFAFLKILNILKFEIIMMPSLIFLRTLFSGITESKPYLAIFSEQPARLCFSFLVTAFFGPSLFADSEQEYLETRKLVLVDDGSSSSRLMSFCFGRHSVNEEFRLIRQSPMKEGSPLRLDHGGIDDDSAQIIANLLKDENFCKSANKATERPAFFLGATAGKRSDSINTEKLFLKIRDKLAKFGVTDKKYDIELKLLEGWKEGAMNWLAVNHFYGRFGTNEKPFGIVELGGKSTQMAFSLAGASITAIKPGLSNNMAESIAVPGDDYNYVDIDREDDEKPEVTVFSESKMGFGLNHAYQVYSDRFTADNPCEATEKDTEANAGECQKAMDSLFQPDNIKTNDKVPLNFRQKNEQLHQYMPETFYLSGYFYDYTVHLGLHSQLTIDDLDKAAIYSCKNFSGEYLGKAQRKEVEPDILKLFSNNELATKESARVVTSPDSFKYSGSIQRVNYSRLCGTLTYMVSLLKNLGIKSHHKLIMVKSFVFEGKPYPATWSPGYAYAWSNDYASSLIQTDSARNDKTNTPSHNP</sequence>
<dbReference type="Pfam" id="PF01150">
    <property type="entry name" value="GDA1_CD39"/>
    <property type="match status" value="1"/>
</dbReference>
<dbReference type="InterPro" id="IPR000407">
    <property type="entry name" value="GDA1_CD39_NTPase"/>
</dbReference>
<dbReference type="RefSeq" id="WP_262565573.1">
    <property type="nucleotide sequence ID" value="NZ_JAPFCC010000001.1"/>
</dbReference>
<organism evidence="2 3">
    <name type="scientific">Endozoicomonas gorgoniicola</name>
    <dbReference type="NCBI Taxonomy" id="1234144"/>
    <lineage>
        <taxon>Bacteria</taxon>
        <taxon>Pseudomonadati</taxon>
        <taxon>Pseudomonadota</taxon>
        <taxon>Gammaproteobacteria</taxon>
        <taxon>Oceanospirillales</taxon>
        <taxon>Endozoicomonadaceae</taxon>
        <taxon>Endozoicomonas</taxon>
    </lineage>
</organism>
<evidence type="ECO:0000256" key="1">
    <source>
        <dbReference type="ARBA" id="ARBA00022801"/>
    </source>
</evidence>
<evidence type="ECO:0000313" key="3">
    <source>
        <dbReference type="Proteomes" id="UP001209854"/>
    </source>
</evidence>
<name>A0ABT3N2G5_9GAMM</name>
<protein>
    <recommendedName>
        <fullName evidence="4">GDA1/CD39 (Nucleoside phosphatase) family protein</fullName>
    </recommendedName>
</protein>
<proteinExistence type="predicted"/>
<dbReference type="Gene3D" id="3.30.420.40">
    <property type="match status" value="1"/>
</dbReference>
<dbReference type="Gene3D" id="3.30.420.150">
    <property type="entry name" value="Exopolyphosphatase. Domain 2"/>
    <property type="match status" value="1"/>
</dbReference>
<keyword evidence="3" id="KW-1185">Reference proteome</keyword>
<evidence type="ECO:0008006" key="4">
    <source>
        <dbReference type="Google" id="ProtNLM"/>
    </source>
</evidence>
<dbReference type="EMBL" id="JAPFCC010000001">
    <property type="protein sequence ID" value="MCW7555833.1"/>
    <property type="molecule type" value="Genomic_DNA"/>
</dbReference>
<accession>A0ABT3N2G5</accession>
<comment type="caution">
    <text evidence="2">The sequence shown here is derived from an EMBL/GenBank/DDBJ whole genome shotgun (WGS) entry which is preliminary data.</text>
</comment>
<reference evidence="2 3" key="1">
    <citation type="submission" date="2022-10" db="EMBL/GenBank/DDBJ databases">
        <title>High-quality genome sequences of two octocoral-associated bacteria, Endozoicomonas euniceicola EF212 and Endozoicomonas gorgoniicola PS125.</title>
        <authorList>
            <person name="Chiou Y.-J."/>
            <person name="Chen Y.-H."/>
        </authorList>
    </citation>
    <scope>NUCLEOTIDE SEQUENCE [LARGE SCALE GENOMIC DNA]</scope>
    <source>
        <strain evidence="2 3">PS125</strain>
    </source>
</reference>
<keyword evidence="1" id="KW-0378">Hydrolase</keyword>
<gene>
    <name evidence="2" type="ORF">NX722_25040</name>
</gene>
<dbReference type="Proteomes" id="UP001209854">
    <property type="component" value="Unassembled WGS sequence"/>
</dbReference>
<dbReference type="PANTHER" id="PTHR11782">
    <property type="entry name" value="ADENOSINE/GUANOSINE DIPHOSPHATASE"/>
    <property type="match status" value="1"/>
</dbReference>